<name>A0A6L5Y1B3_9FIRM</name>
<dbReference type="InterPro" id="IPR003416">
    <property type="entry name" value="MgtC/SapB/SrpB/YhiD_fam"/>
</dbReference>
<proteinExistence type="inferred from homology"/>
<dbReference type="PANTHER" id="PTHR33778:SF1">
    <property type="entry name" value="MAGNESIUM TRANSPORTER YHID-RELATED"/>
    <property type="match status" value="1"/>
</dbReference>
<evidence type="ECO:0000256" key="7">
    <source>
        <dbReference type="SAM" id="Phobius"/>
    </source>
</evidence>
<feature type="transmembrane region" description="Helical" evidence="7">
    <location>
        <begin position="71"/>
        <end position="89"/>
    </location>
</feature>
<keyword evidence="3" id="KW-1003">Cell membrane</keyword>
<dbReference type="RefSeq" id="WP_154519594.1">
    <property type="nucleotide sequence ID" value="NZ_VUMT01000014.1"/>
</dbReference>
<keyword evidence="5 7" id="KW-1133">Transmembrane helix</keyword>
<dbReference type="PRINTS" id="PR01837">
    <property type="entry name" value="MGTCSAPBPROT"/>
</dbReference>
<comment type="similarity">
    <text evidence="2">Belongs to the MgtC/SapB family.</text>
</comment>
<dbReference type="InterPro" id="IPR049177">
    <property type="entry name" value="MgtC_SapB_SrpB_YhiD_N"/>
</dbReference>
<comment type="caution">
    <text evidence="9">The sequence shown here is derived from an EMBL/GenBank/DDBJ whole genome shotgun (WGS) entry which is preliminary data.</text>
</comment>
<evidence type="ECO:0000256" key="3">
    <source>
        <dbReference type="ARBA" id="ARBA00022475"/>
    </source>
</evidence>
<dbReference type="Proteomes" id="UP000482209">
    <property type="component" value="Unassembled WGS sequence"/>
</dbReference>
<dbReference type="PANTHER" id="PTHR33778">
    <property type="entry name" value="PROTEIN MGTC"/>
    <property type="match status" value="1"/>
</dbReference>
<sequence length="222" mass="24372">MSFESVQFEGILCLRILAACICGCVVGYERTNRYKEAGIRTHAIVALGAAMIMIISKYGFSDVNSYDAARVAAQIVSGVGFLGAGIIFVRNQSISGLTTAAGIWATSGIGMAIGAGLYIIGVVSTVLILLVQVVMHRKFFVTKEPMREHLYFVVADGEEGIHYIQKILKKHQIQVTNIKMERKKEKTIQIEVEVIVPVALNQMQLLEQLLKQDVILSVRSAK</sequence>
<feature type="domain" description="MgtC/SapB/SrpB/YhiD N-terminal" evidence="8">
    <location>
        <begin position="16"/>
        <end position="136"/>
    </location>
</feature>
<dbReference type="EMBL" id="VUMT01000014">
    <property type="protein sequence ID" value="MSS64198.1"/>
    <property type="molecule type" value="Genomic_DNA"/>
</dbReference>
<reference evidence="9 10" key="1">
    <citation type="submission" date="2019-08" db="EMBL/GenBank/DDBJ databases">
        <title>In-depth cultivation of the pig gut microbiome towards novel bacterial diversity and tailored functional studies.</title>
        <authorList>
            <person name="Wylensek D."/>
            <person name="Hitch T.C.A."/>
            <person name="Clavel T."/>
        </authorList>
    </citation>
    <scope>NUCLEOTIDE SEQUENCE [LARGE SCALE GENOMIC DNA]</scope>
    <source>
        <strain evidence="9 10">WCA-693-APC-MOT-I</strain>
    </source>
</reference>
<keyword evidence="10" id="KW-1185">Reference proteome</keyword>
<evidence type="ECO:0000256" key="4">
    <source>
        <dbReference type="ARBA" id="ARBA00022692"/>
    </source>
</evidence>
<dbReference type="Pfam" id="PF02308">
    <property type="entry name" value="MgtC"/>
    <property type="match status" value="1"/>
</dbReference>
<protein>
    <submittedName>
        <fullName evidence="9">MgtC/SapB family protein</fullName>
    </submittedName>
</protein>
<keyword evidence="6 7" id="KW-0472">Membrane</keyword>
<feature type="transmembrane region" description="Helical" evidence="7">
    <location>
        <begin position="6"/>
        <end position="28"/>
    </location>
</feature>
<accession>A0A6L5Y1B3</accession>
<dbReference type="GO" id="GO:0005886">
    <property type="term" value="C:plasma membrane"/>
    <property type="evidence" value="ECO:0007669"/>
    <property type="project" value="UniProtKB-SubCell"/>
</dbReference>
<comment type="subcellular location">
    <subcellularLocation>
        <location evidence="1">Cell membrane</location>
        <topology evidence="1">Multi-pass membrane protein</topology>
    </subcellularLocation>
</comment>
<dbReference type="AlphaFoldDB" id="A0A6L5Y1B3"/>
<evidence type="ECO:0000256" key="2">
    <source>
        <dbReference type="ARBA" id="ARBA00009298"/>
    </source>
</evidence>
<evidence type="ECO:0000259" key="8">
    <source>
        <dbReference type="Pfam" id="PF02308"/>
    </source>
</evidence>
<evidence type="ECO:0000313" key="10">
    <source>
        <dbReference type="Proteomes" id="UP000482209"/>
    </source>
</evidence>
<gene>
    <name evidence="9" type="ORF">FYJ58_09965</name>
</gene>
<feature type="transmembrane region" description="Helical" evidence="7">
    <location>
        <begin position="40"/>
        <end position="59"/>
    </location>
</feature>
<organism evidence="9 10">
    <name type="scientific">Velocimicrobium porci</name>
    <dbReference type="NCBI Taxonomy" id="2606634"/>
    <lineage>
        <taxon>Bacteria</taxon>
        <taxon>Bacillati</taxon>
        <taxon>Bacillota</taxon>
        <taxon>Clostridia</taxon>
        <taxon>Lachnospirales</taxon>
        <taxon>Lachnospiraceae</taxon>
        <taxon>Velocimicrobium</taxon>
    </lineage>
</organism>
<evidence type="ECO:0000256" key="5">
    <source>
        <dbReference type="ARBA" id="ARBA00022989"/>
    </source>
</evidence>
<keyword evidence="4 7" id="KW-0812">Transmembrane</keyword>
<evidence type="ECO:0000256" key="1">
    <source>
        <dbReference type="ARBA" id="ARBA00004651"/>
    </source>
</evidence>
<evidence type="ECO:0000313" key="9">
    <source>
        <dbReference type="EMBL" id="MSS64198.1"/>
    </source>
</evidence>
<evidence type="ECO:0000256" key="6">
    <source>
        <dbReference type="ARBA" id="ARBA00023136"/>
    </source>
</evidence>
<feature type="transmembrane region" description="Helical" evidence="7">
    <location>
        <begin position="101"/>
        <end position="131"/>
    </location>
</feature>